<reference evidence="9" key="1">
    <citation type="journal article" date="2012" name="PLoS Genet.">
        <title>The genomes of the fungal plant pathogens Cladosporium fulvum and Dothistroma septosporum reveal adaptation to different hosts and lifestyles but also signatures of common ancestry.</title>
        <authorList>
            <person name="de Wit P.J.G.M."/>
            <person name="van der Burgt A."/>
            <person name="Oekmen B."/>
            <person name="Stergiopoulos I."/>
            <person name="Abd-Elsalam K.A."/>
            <person name="Aerts A.L."/>
            <person name="Bahkali A.H."/>
            <person name="Beenen H.G."/>
            <person name="Chettri P."/>
            <person name="Cox M.P."/>
            <person name="Datema E."/>
            <person name="de Vries R.P."/>
            <person name="Dhillon B."/>
            <person name="Ganley A.R."/>
            <person name="Griffiths S.A."/>
            <person name="Guo Y."/>
            <person name="Hamelin R.C."/>
            <person name="Henrissat B."/>
            <person name="Kabir M.S."/>
            <person name="Jashni M.K."/>
            <person name="Kema G."/>
            <person name="Klaubauf S."/>
            <person name="Lapidus A."/>
            <person name="Levasseur A."/>
            <person name="Lindquist E."/>
            <person name="Mehrabi R."/>
            <person name="Ohm R.A."/>
            <person name="Owen T.J."/>
            <person name="Salamov A."/>
            <person name="Schwelm A."/>
            <person name="Schijlen E."/>
            <person name="Sun H."/>
            <person name="van den Burg H.A."/>
            <person name="van Ham R.C.H.J."/>
            <person name="Zhang S."/>
            <person name="Goodwin S.B."/>
            <person name="Grigoriev I.V."/>
            <person name="Collemare J."/>
            <person name="Bradshaw R.E."/>
        </authorList>
    </citation>
    <scope>NUCLEOTIDE SEQUENCE [LARGE SCALE GENOMIC DNA]</scope>
    <source>
        <strain evidence="9">NZE10 / CBS 128990</strain>
    </source>
</reference>
<accession>N1PIP8</accession>
<dbReference type="GO" id="GO:0005886">
    <property type="term" value="C:plasma membrane"/>
    <property type="evidence" value="ECO:0007669"/>
    <property type="project" value="TreeGrafter"/>
</dbReference>
<reference evidence="8 9" key="2">
    <citation type="journal article" date="2012" name="PLoS Pathog.">
        <title>Diverse lifestyles and strategies of plant pathogenesis encoded in the genomes of eighteen Dothideomycetes fungi.</title>
        <authorList>
            <person name="Ohm R.A."/>
            <person name="Feau N."/>
            <person name="Henrissat B."/>
            <person name="Schoch C.L."/>
            <person name="Horwitz B.A."/>
            <person name="Barry K.W."/>
            <person name="Condon B.J."/>
            <person name="Copeland A.C."/>
            <person name="Dhillon B."/>
            <person name="Glaser F."/>
            <person name="Hesse C.N."/>
            <person name="Kosti I."/>
            <person name="LaButti K."/>
            <person name="Lindquist E.A."/>
            <person name="Lucas S."/>
            <person name="Salamov A.A."/>
            <person name="Bradshaw R.E."/>
            <person name="Ciuffetti L."/>
            <person name="Hamelin R.C."/>
            <person name="Kema G.H.J."/>
            <person name="Lawrence C."/>
            <person name="Scott J.A."/>
            <person name="Spatafora J.W."/>
            <person name="Turgeon B.G."/>
            <person name="de Wit P.J.G.M."/>
            <person name="Zhong S."/>
            <person name="Goodwin S.B."/>
            <person name="Grigoriev I.V."/>
        </authorList>
    </citation>
    <scope>NUCLEOTIDE SEQUENCE [LARGE SCALE GENOMIC DNA]</scope>
    <source>
        <strain evidence="9">NZE10 / CBS 128990</strain>
    </source>
</reference>
<dbReference type="Pfam" id="PF01184">
    <property type="entry name" value="Gpr1_Fun34_YaaH"/>
    <property type="match status" value="2"/>
</dbReference>
<keyword evidence="4 7" id="KW-1133">Transmembrane helix</keyword>
<feature type="region of interest" description="Disordered" evidence="6">
    <location>
        <begin position="1"/>
        <end position="27"/>
    </location>
</feature>
<comment type="similarity">
    <text evidence="2">Belongs to the acetate uptake transporter (AceTr) (TC 2.A.96) family.</text>
</comment>
<dbReference type="GO" id="GO:0015123">
    <property type="term" value="F:acetate transmembrane transporter activity"/>
    <property type="evidence" value="ECO:0007669"/>
    <property type="project" value="TreeGrafter"/>
</dbReference>
<evidence type="ECO:0000256" key="2">
    <source>
        <dbReference type="ARBA" id="ARBA00005587"/>
    </source>
</evidence>
<evidence type="ECO:0000256" key="3">
    <source>
        <dbReference type="ARBA" id="ARBA00022692"/>
    </source>
</evidence>
<evidence type="ECO:0000256" key="5">
    <source>
        <dbReference type="ARBA" id="ARBA00023136"/>
    </source>
</evidence>
<dbReference type="PANTHER" id="PTHR31123">
    <property type="entry name" value="ACCUMULATION OF DYADS PROTEIN 2-RELATED"/>
    <property type="match status" value="1"/>
</dbReference>
<evidence type="ECO:0000313" key="8">
    <source>
        <dbReference type="EMBL" id="EME41425.1"/>
    </source>
</evidence>
<proteinExistence type="inferred from homology"/>
<evidence type="ECO:0000313" key="9">
    <source>
        <dbReference type="Proteomes" id="UP000016933"/>
    </source>
</evidence>
<dbReference type="HOGENOM" id="CLU_1261482_0_0_1"/>
<evidence type="ECO:0000256" key="1">
    <source>
        <dbReference type="ARBA" id="ARBA00004141"/>
    </source>
</evidence>
<dbReference type="InterPro" id="IPR051633">
    <property type="entry name" value="AceTr"/>
</dbReference>
<name>N1PIP8_DOTSN</name>
<dbReference type="OMA" id="DYNHANG"/>
<dbReference type="AlphaFoldDB" id="N1PIP8"/>
<gene>
    <name evidence="8" type="ORF">DOTSEDRAFT_90276</name>
</gene>
<sequence>MAQGDSSSVEHTEHATQRAQSDDYGGNPLAHQWTNNTSASTQYAAFGGAFQPAAPSLVMGPAYAYGGLCHLLAGMWEIAVGNTFGGTALSSYGDFWILVGIILTLDGFGIATAYAHTGEFYAAYGLYTLGWMILTFLLWIPSYVDAQNNPKGMSDVTLTRAGGGFGIVAAFLAWYNMFAGMADRSNSPFLIPVLHFPWSERGREARKARFEGDSNEQMA</sequence>
<keyword evidence="5 7" id="KW-0472">Membrane</keyword>
<evidence type="ECO:0000256" key="7">
    <source>
        <dbReference type="SAM" id="Phobius"/>
    </source>
</evidence>
<dbReference type="eggNOG" id="ENOG502QUJS">
    <property type="taxonomic scope" value="Eukaryota"/>
</dbReference>
<dbReference type="STRING" id="675120.N1PIP8"/>
<organism evidence="8 9">
    <name type="scientific">Dothistroma septosporum (strain NZE10 / CBS 128990)</name>
    <name type="common">Red band needle blight fungus</name>
    <name type="synonym">Mycosphaerella pini</name>
    <dbReference type="NCBI Taxonomy" id="675120"/>
    <lineage>
        <taxon>Eukaryota</taxon>
        <taxon>Fungi</taxon>
        <taxon>Dikarya</taxon>
        <taxon>Ascomycota</taxon>
        <taxon>Pezizomycotina</taxon>
        <taxon>Dothideomycetes</taxon>
        <taxon>Dothideomycetidae</taxon>
        <taxon>Mycosphaerellales</taxon>
        <taxon>Mycosphaerellaceae</taxon>
        <taxon>Dothistroma</taxon>
    </lineage>
</organism>
<keyword evidence="9" id="KW-1185">Reference proteome</keyword>
<dbReference type="EMBL" id="KB446542">
    <property type="protein sequence ID" value="EME41425.1"/>
    <property type="molecule type" value="Genomic_DNA"/>
</dbReference>
<dbReference type="PANTHER" id="PTHR31123:SF1">
    <property type="entry name" value="ACCUMULATION OF DYADS PROTEIN 2-RELATED"/>
    <property type="match status" value="1"/>
</dbReference>
<dbReference type="OrthoDB" id="3648309at2759"/>
<dbReference type="Proteomes" id="UP000016933">
    <property type="component" value="Unassembled WGS sequence"/>
</dbReference>
<keyword evidence="3 7" id="KW-0812">Transmembrane</keyword>
<dbReference type="InterPro" id="IPR000791">
    <property type="entry name" value="Gpr1/Fun34/SatP-like"/>
</dbReference>
<evidence type="ECO:0000256" key="6">
    <source>
        <dbReference type="SAM" id="MobiDB-lite"/>
    </source>
</evidence>
<comment type="subcellular location">
    <subcellularLocation>
        <location evidence="1">Membrane</location>
        <topology evidence="1">Multi-pass membrane protein</topology>
    </subcellularLocation>
</comment>
<feature type="transmembrane region" description="Helical" evidence="7">
    <location>
        <begin position="160"/>
        <end position="178"/>
    </location>
</feature>
<feature type="transmembrane region" description="Helical" evidence="7">
    <location>
        <begin position="95"/>
        <end position="114"/>
    </location>
</feature>
<evidence type="ECO:0000256" key="4">
    <source>
        <dbReference type="ARBA" id="ARBA00022989"/>
    </source>
</evidence>
<feature type="transmembrane region" description="Helical" evidence="7">
    <location>
        <begin position="121"/>
        <end position="140"/>
    </location>
</feature>
<protein>
    <submittedName>
        <fullName evidence="8">Uncharacterized protein</fullName>
    </submittedName>
</protein>